<keyword evidence="2" id="KW-0732">Signal</keyword>
<dbReference type="InterPro" id="IPR006710">
    <property type="entry name" value="Glyco_hydro_43"/>
</dbReference>
<comment type="similarity">
    <text evidence="1 7">Belongs to the glycosyl hydrolase 43 family.</text>
</comment>
<organism evidence="9 10">
    <name type="scientific">Streptomyces coryli</name>
    <dbReference type="NCBI Taxonomy" id="1128680"/>
    <lineage>
        <taxon>Bacteria</taxon>
        <taxon>Bacillati</taxon>
        <taxon>Actinomycetota</taxon>
        <taxon>Actinomycetes</taxon>
        <taxon>Kitasatosporales</taxon>
        <taxon>Streptomycetaceae</taxon>
        <taxon>Streptomyces</taxon>
    </lineage>
</organism>
<dbReference type="EMBL" id="JAAKZV010000089">
    <property type="protein sequence ID" value="NGN66252.1"/>
    <property type="molecule type" value="Genomic_DNA"/>
</dbReference>
<evidence type="ECO:0000256" key="6">
    <source>
        <dbReference type="PIRSR" id="PIRSR606710-2"/>
    </source>
</evidence>
<keyword evidence="3 7" id="KW-0378">Hydrolase</keyword>
<feature type="active site" description="Proton donor" evidence="5">
    <location>
        <position position="255"/>
    </location>
</feature>
<evidence type="ECO:0000256" key="5">
    <source>
        <dbReference type="PIRSR" id="PIRSR606710-1"/>
    </source>
</evidence>
<evidence type="ECO:0000256" key="8">
    <source>
        <dbReference type="SAM" id="MobiDB-lite"/>
    </source>
</evidence>
<feature type="region of interest" description="Disordered" evidence="8">
    <location>
        <begin position="1"/>
        <end position="22"/>
    </location>
</feature>
<evidence type="ECO:0000256" key="2">
    <source>
        <dbReference type="ARBA" id="ARBA00022729"/>
    </source>
</evidence>
<name>A0A6G4U2L9_9ACTN</name>
<evidence type="ECO:0000256" key="7">
    <source>
        <dbReference type="RuleBase" id="RU361187"/>
    </source>
</evidence>
<accession>A0A6G4U2L9</accession>
<dbReference type="AlphaFoldDB" id="A0A6G4U2L9"/>
<evidence type="ECO:0000256" key="4">
    <source>
        <dbReference type="ARBA" id="ARBA00023295"/>
    </source>
</evidence>
<dbReference type="Pfam" id="PF04616">
    <property type="entry name" value="Glyco_hydro_43"/>
    <property type="match status" value="1"/>
</dbReference>
<evidence type="ECO:0000313" key="9">
    <source>
        <dbReference type="EMBL" id="NGN66252.1"/>
    </source>
</evidence>
<dbReference type="SUPFAM" id="SSF75005">
    <property type="entry name" value="Arabinanase/levansucrase/invertase"/>
    <property type="match status" value="1"/>
</dbReference>
<dbReference type="Gene3D" id="2.115.10.20">
    <property type="entry name" value="Glycosyl hydrolase domain, family 43"/>
    <property type="match status" value="1"/>
</dbReference>
<reference evidence="9 10" key="1">
    <citation type="submission" date="2020-02" db="EMBL/GenBank/DDBJ databases">
        <title>Whole-genome analyses of novel actinobacteria.</title>
        <authorList>
            <person name="Sahin N."/>
        </authorList>
    </citation>
    <scope>NUCLEOTIDE SEQUENCE [LARGE SCALE GENOMIC DNA]</scope>
    <source>
        <strain evidence="9 10">A7024</strain>
    </source>
</reference>
<dbReference type="GO" id="GO:0004553">
    <property type="term" value="F:hydrolase activity, hydrolyzing O-glycosyl compounds"/>
    <property type="evidence" value="ECO:0007669"/>
    <property type="project" value="InterPro"/>
</dbReference>
<feature type="active site" description="Proton acceptor" evidence="5">
    <location>
        <position position="86"/>
    </location>
</feature>
<dbReference type="GO" id="GO:0005975">
    <property type="term" value="P:carbohydrate metabolic process"/>
    <property type="evidence" value="ECO:0007669"/>
    <property type="project" value="InterPro"/>
</dbReference>
<gene>
    <name evidence="9" type="ORF">G5C51_20420</name>
</gene>
<evidence type="ECO:0000313" key="10">
    <source>
        <dbReference type="Proteomes" id="UP000481583"/>
    </source>
</evidence>
<keyword evidence="4 7" id="KW-0326">Glycosidase</keyword>
<dbReference type="PANTHER" id="PTHR43817">
    <property type="entry name" value="GLYCOSYL HYDROLASE"/>
    <property type="match status" value="1"/>
</dbReference>
<dbReference type="CDD" id="cd18820">
    <property type="entry name" value="GH43_LbAraf43-like"/>
    <property type="match status" value="1"/>
</dbReference>
<comment type="caution">
    <text evidence="9">The sequence shown here is derived from an EMBL/GenBank/DDBJ whole genome shotgun (WGS) entry which is preliminary data.</text>
</comment>
<protein>
    <submittedName>
        <fullName evidence="9">Family 43 glycosylhydrolase</fullName>
    </submittedName>
</protein>
<keyword evidence="10" id="KW-1185">Reference proteome</keyword>
<dbReference type="Gene3D" id="2.60.120.260">
    <property type="entry name" value="Galactose-binding domain-like"/>
    <property type="match status" value="1"/>
</dbReference>
<dbReference type="PANTHER" id="PTHR43817:SF1">
    <property type="entry name" value="HYDROLASE, FAMILY 43, PUTATIVE (AFU_ORTHOLOGUE AFUA_3G01660)-RELATED"/>
    <property type="match status" value="1"/>
</dbReference>
<evidence type="ECO:0000256" key="3">
    <source>
        <dbReference type="ARBA" id="ARBA00022801"/>
    </source>
</evidence>
<feature type="site" description="Important for catalytic activity, responsible for pKa modulation of the active site Glu and correct orientation of both the proton donor and substrate" evidence="6">
    <location>
        <position position="200"/>
    </location>
</feature>
<sequence>MEPRQQHPPANHPTRHRKEGSTHVRLVLRRRWSALAAGLLIVAAGVGLSTASADTGGGDASTATAKAKAKAKAAGQFRNPVNPGADPTVVHHDGNYYAATTQGDAIRMWKSPSAATLLTSQAHEVWKDSDPSRNTQIWAPALRKYEVDGKERWYLYYTASDGNDSAHRMYVLESEGTDPLGPYHFKGKVADPNNDRWAIDGEPFTLGGKLYFSWSGQRDDGVGNQLFIAPMSNPWTISGGRMYLPAEGNCPEVREGPTPLYNKDGRLYLTYSACDTGKPDYTIWSKSIAPDGNPMDAGAWTQEPGPMFSRNDEAGVYGPGHHSFFKSPDGTEDWIAYHAKNTSTYTYSWRTTRIQKIGWTADGKPDLGRPAALGTALDLPAGDPGPGTKVINDTDEGTGDLQVSYTGNWNSGSQCGVQCYAGNDHWSQEKDATATFHFTGTQLALLSVKDTGNGIAAISVDGGEEQRVDYYGKPRVGEELQWVSPKLDPGPHTVKVRVTGEKNADAGAAFVSIDRAEVTP</sequence>
<proteinExistence type="inferred from homology"/>
<dbReference type="Proteomes" id="UP000481583">
    <property type="component" value="Unassembled WGS sequence"/>
</dbReference>
<dbReference type="InterPro" id="IPR023296">
    <property type="entry name" value="Glyco_hydro_beta-prop_sf"/>
</dbReference>
<evidence type="ECO:0000256" key="1">
    <source>
        <dbReference type="ARBA" id="ARBA00009865"/>
    </source>
</evidence>